<dbReference type="AlphaFoldDB" id="A0A939T9T8"/>
<protein>
    <submittedName>
        <fullName evidence="1">SAM-dependent methyltransferase</fullName>
    </submittedName>
</protein>
<dbReference type="Gene3D" id="3.40.50.150">
    <property type="entry name" value="Vaccinia Virus protein VP39"/>
    <property type="match status" value="1"/>
</dbReference>
<dbReference type="PIRSF" id="PIRSF017393">
    <property type="entry name" value="MTase_SAV2177"/>
    <property type="match status" value="1"/>
</dbReference>
<proteinExistence type="predicted"/>
<accession>A0A939T9T8</accession>
<keyword evidence="1" id="KW-0489">Methyltransferase</keyword>
<dbReference type="EMBL" id="JAGEOJ010000037">
    <property type="protein sequence ID" value="MBO2455468.1"/>
    <property type="molecule type" value="Genomic_DNA"/>
</dbReference>
<gene>
    <name evidence="1" type="ORF">J4573_50905</name>
</gene>
<evidence type="ECO:0000313" key="2">
    <source>
        <dbReference type="Proteomes" id="UP000669179"/>
    </source>
</evidence>
<name>A0A939T9T8_9ACTN</name>
<dbReference type="Pfam" id="PF04672">
    <property type="entry name" value="Methyltransf_19"/>
    <property type="match status" value="1"/>
</dbReference>
<dbReference type="SUPFAM" id="SSF53335">
    <property type="entry name" value="S-adenosyl-L-methionine-dependent methyltransferases"/>
    <property type="match status" value="1"/>
</dbReference>
<dbReference type="InterPro" id="IPR006764">
    <property type="entry name" value="SAM_dep_MeTrfase_SAV2177_type"/>
</dbReference>
<comment type="caution">
    <text evidence="1">The sequence shown here is derived from an EMBL/GenBank/DDBJ whole genome shotgun (WGS) entry which is preliminary data.</text>
</comment>
<dbReference type="GO" id="GO:0008168">
    <property type="term" value="F:methyltransferase activity"/>
    <property type="evidence" value="ECO:0007669"/>
    <property type="project" value="UniProtKB-KW"/>
</dbReference>
<dbReference type="GO" id="GO:0032259">
    <property type="term" value="P:methylation"/>
    <property type="evidence" value="ECO:0007669"/>
    <property type="project" value="UniProtKB-KW"/>
</dbReference>
<dbReference type="RefSeq" id="WP_208263694.1">
    <property type="nucleotide sequence ID" value="NZ_JAGEOJ010000037.1"/>
</dbReference>
<keyword evidence="1" id="KW-0808">Transferase</keyword>
<evidence type="ECO:0000313" key="1">
    <source>
        <dbReference type="EMBL" id="MBO2455468.1"/>
    </source>
</evidence>
<sequence length="259" mass="28119">MSSDPKPNRAASARILDFAVGGKDNYSADREVAIETFQSLPATRLLPRENRKFMRRAVRFLLEAGIRQFIDVGCGLPGKADLHEVVLGADPDARVVYVDNDPVSVVHFQSLVHAVPGAAAILADAREPRSILEHEGLTGLIDFGKPVAVLMISVLDLLLDEEDPEATVAAFTSAMAPGSHLVVCDFTDENLTAEERATADHLIREYGVVVTFRSRERLTGFFDGLGLLEPGLVNAAEWRPDREGEPPSGWLLAGIGRKP</sequence>
<keyword evidence="2" id="KW-1185">Reference proteome</keyword>
<organism evidence="1 2">
    <name type="scientific">Actinomadura barringtoniae</name>
    <dbReference type="NCBI Taxonomy" id="1427535"/>
    <lineage>
        <taxon>Bacteria</taxon>
        <taxon>Bacillati</taxon>
        <taxon>Actinomycetota</taxon>
        <taxon>Actinomycetes</taxon>
        <taxon>Streptosporangiales</taxon>
        <taxon>Thermomonosporaceae</taxon>
        <taxon>Actinomadura</taxon>
    </lineage>
</organism>
<reference evidence="1" key="1">
    <citation type="submission" date="2021-03" db="EMBL/GenBank/DDBJ databases">
        <authorList>
            <person name="Kanchanasin P."/>
            <person name="Saeng-In P."/>
            <person name="Phongsopitanun W."/>
            <person name="Yuki M."/>
            <person name="Kudo T."/>
            <person name="Ohkuma M."/>
            <person name="Tanasupawat S."/>
        </authorList>
    </citation>
    <scope>NUCLEOTIDE SEQUENCE</scope>
    <source>
        <strain evidence="1">GKU 128</strain>
    </source>
</reference>
<dbReference type="Proteomes" id="UP000669179">
    <property type="component" value="Unassembled WGS sequence"/>
</dbReference>
<dbReference type="InterPro" id="IPR029063">
    <property type="entry name" value="SAM-dependent_MTases_sf"/>
</dbReference>